<dbReference type="Proteomes" id="UP000694864">
    <property type="component" value="Chromosome 7"/>
</dbReference>
<comment type="subcellular location">
    <subcellularLocation>
        <location evidence="1">Nucleus</location>
    </subcellularLocation>
</comment>
<feature type="domain" description="Myb-like" evidence="4">
    <location>
        <begin position="73"/>
        <end position="116"/>
    </location>
</feature>
<gene>
    <name evidence="7" type="primary">LOC104699862</name>
</gene>
<dbReference type="InterPro" id="IPR017930">
    <property type="entry name" value="Myb_dom"/>
</dbReference>
<evidence type="ECO:0000259" key="4">
    <source>
        <dbReference type="PROSITE" id="PS50090"/>
    </source>
</evidence>
<dbReference type="SMART" id="SM00717">
    <property type="entry name" value="SANT"/>
    <property type="match status" value="2"/>
</dbReference>
<dbReference type="SUPFAM" id="SSF46689">
    <property type="entry name" value="Homeodomain-like"/>
    <property type="match status" value="1"/>
</dbReference>
<evidence type="ECO:0000313" key="7">
    <source>
        <dbReference type="RefSeq" id="XP_010413559.2"/>
    </source>
</evidence>
<reference evidence="6" key="1">
    <citation type="journal article" date="2014" name="Nat. Commun.">
        <title>The emerging biofuel crop Camelina sativa retains a highly undifferentiated hexaploid genome structure.</title>
        <authorList>
            <person name="Kagale S."/>
            <person name="Koh C."/>
            <person name="Nixon J."/>
            <person name="Bollina V."/>
            <person name="Clarke W.E."/>
            <person name="Tuteja R."/>
            <person name="Spillane C."/>
            <person name="Robinson S.J."/>
            <person name="Links M.G."/>
            <person name="Clarke C."/>
            <person name="Higgins E.E."/>
            <person name="Huebert T."/>
            <person name="Sharpe A.G."/>
            <person name="Parkin I.A."/>
        </authorList>
    </citation>
    <scope>NUCLEOTIDE SEQUENCE [LARGE SCALE GENOMIC DNA]</scope>
    <source>
        <strain evidence="6">cv. DH55</strain>
    </source>
</reference>
<organism evidence="6 7">
    <name type="scientific">Camelina sativa</name>
    <name type="common">False flax</name>
    <name type="synonym">Myagrum sativum</name>
    <dbReference type="NCBI Taxonomy" id="90675"/>
    <lineage>
        <taxon>Eukaryota</taxon>
        <taxon>Viridiplantae</taxon>
        <taxon>Streptophyta</taxon>
        <taxon>Embryophyta</taxon>
        <taxon>Tracheophyta</taxon>
        <taxon>Spermatophyta</taxon>
        <taxon>Magnoliopsida</taxon>
        <taxon>eudicotyledons</taxon>
        <taxon>Gunneridae</taxon>
        <taxon>Pentapetalae</taxon>
        <taxon>rosids</taxon>
        <taxon>malvids</taxon>
        <taxon>Brassicales</taxon>
        <taxon>Brassicaceae</taxon>
        <taxon>Camelineae</taxon>
        <taxon>Camelina</taxon>
    </lineage>
</organism>
<dbReference type="InterPro" id="IPR009057">
    <property type="entry name" value="Homeodomain-like_sf"/>
</dbReference>
<reference evidence="7" key="2">
    <citation type="submission" date="2025-08" db="UniProtKB">
        <authorList>
            <consortium name="RefSeq"/>
        </authorList>
    </citation>
    <scope>IDENTIFICATION</scope>
    <source>
        <tissue evidence="7">Leaf</tissue>
    </source>
</reference>
<evidence type="ECO:0000256" key="1">
    <source>
        <dbReference type="ARBA" id="ARBA00004123"/>
    </source>
</evidence>
<proteinExistence type="predicted"/>
<accession>A0ABM0SMW1</accession>
<keyword evidence="2" id="KW-0539">Nucleus</keyword>
<dbReference type="Gene3D" id="1.10.10.60">
    <property type="entry name" value="Homeodomain-like"/>
    <property type="match status" value="2"/>
</dbReference>
<sequence length="309" mass="35241">MRKMEANNNNKKEEIKKGPWKAEEDEVLINHVKRYGPRDWSSIRSKGLLHRTGKSCRLRWVNKLRPNLKNGCKFSADEERVVIELQSEFGNKWARIATYLPGRTDNDVKNFWSSRQKRLARILHNSSSDASTSKSSSSSSHRCKGKHVKPIRQSCNPTQGFGLIEEEEITVSSSSSLMKVPYSSSDQVDDKALRLPDLGIKLEHQPFTFGTDLVLAEFSDSPNDANQQALIPFSPESRELLARLDDPFYYDILGPADSYEPLFALPQPFFEPSPAPRRCRHVSKDEEPDVFLDDFPADMFDQVDPIRTP</sequence>
<dbReference type="PROSITE" id="PS50090">
    <property type="entry name" value="MYB_LIKE"/>
    <property type="match status" value="2"/>
</dbReference>
<protein>
    <submittedName>
        <fullName evidence="7">Myb-related protein 305-like</fullName>
    </submittedName>
</protein>
<dbReference type="Pfam" id="PF00249">
    <property type="entry name" value="Myb_DNA-binding"/>
    <property type="match status" value="2"/>
</dbReference>
<dbReference type="PROSITE" id="PS51294">
    <property type="entry name" value="HTH_MYB"/>
    <property type="match status" value="2"/>
</dbReference>
<evidence type="ECO:0000313" key="6">
    <source>
        <dbReference type="Proteomes" id="UP000694864"/>
    </source>
</evidence>
<evidence type="ECO:0000256" key="3">
    <source>
        <dbReference type="SAM" id="MobiDB-lite"/>
    </source>
</evidence>
<dbReference type="PANTHER" id="PTHR47996">
    <property type="entry name" value="TRANSCRIPTION FACTOR DUO1"/>
    <property type="match status" value="1"/>
</dbReference>
<feature type="compositionally biased region" description="Basic residues" evidence="3">
    <location>
        <begin position="141"/>
        <end position="150"/>
    </location>
</feature>
<dbReference type="InterPro" id="IPR001005">
    <property type="entry name" value="SANT/Myb"/>
</dbReference>
<feature type="domain" description="HTH myb-type" evidence="5">
    <location>
        <begin position="12"/>
        <end position="68"/>
    </location>
</feature>
<evidence type="ECO:0000256" key="2">
    <source>
        <dbReference type="ARBA" id="ARBA00023242"/>
    </source>
</evidence>
<dbReference type="GeneID" id="104699862"/>
<keyword evidence="6" id="KW-1185">Reference proteome</keyword>
<feature type="compositionally biased region" description="Low complexity" evidence="3">
    <location>
        <begin position="126"/>
        <end position="140"/>
    </location>
</feature>
<evidence type="ECO:0000259" key="5">
    <source>
        <dbReference type="PROSITE" id="PS51294"/>
    </source>
</evidence>
<dbReference type="RefSeq" id="XP_010413559.2">
    <property type="nucleotide sequence ID" value="XM_010415257.2"/>
</dbReference>
<dbReference type="PANTHER" id="PTHR47996:SF3">
    <property type="entry name" value="TRANSCRIPTION FACTOR DUO1"/>
    <property type="match status" value="1"/>
</dbReference>
<dbReference type="InterPro" id="IPR053106">
    <property type="entry name" value="Plant_Male-Germline_Reg_TFs"/>
</dbReference>
<feature type="domain" description="Myb-like" evidence="4">
    <location>
        <begin position="12"/>
        <end position="64"/>
    </location>
</feature>
<feature type="domain" description="HTH myb-type" evidence="5">
    <location>
        <begin position="69"/>
        <end position="120"/>
    </location>
</feature>
<dbReference type="CDD" id="cd00167">
    <property type="entry name" value="SANT"/>
    <property type="match status" value="2"/>
</dbReference>
<feature type="region of interest" description="Disordered" evidence="3">
    <location>
        <begin position="123"/>
        <end position="151"/>
    </location>
</feature>
<name>A0ABM0SMW1_CAMSA</name>